<evidence type="ECO:0000259" key="5">
    <source>
        <dbReference type="Pfam" id="PF22725"/>
    </source>
</evidence>
<dbReference type="PANTHER" id="PTHR43708:SF5">
    <property type="entry name" value="CONSERVED EXPRESSED OXIDOREDUCTASE (EUROFUNG)-RELATED"/>
    <property type="match status" value="1"/>
</dbReference>
<keyword evidence="3" id="KW-0520">NAD</keyword>
<dbReference type="GO" id="GO:0000166">
    <property type="term" value="F:nucleotide binding"/>
    <property type="evidence" value="ECO:0007669"/>
    <property type="project" value="InterPro"/>
</dbReference>
<dbReference type="Gene3D" id="3.40.50.720">
    <property type="entry name" value="NAD(P)-binding Rossmann-like Domain"/>
    <property type="match status" value="1"/>
</dbReference>
<dbReference type="InterPro" id="IPR055170">
    <property type="entry name" value="GFO_IDH_MocA-like_dom"/>
</dbReference>
<dbReference type="InterPro" id="IPR051317">
    <property type="entry name" value="Gfo/Idh/MocA_oxidoreduct"/>
</dbReference>
<evidence type="ECO:0000313" key="7">
    <source>
        <dbReference type="Proteomes" id="UP000321720"/>
    </source>
</evidence>
<evidence type="ECO:0000256" key="2">
    <source>
        <dbReference type="ARBA" id="ARBA00023002"/>
    </source>
</evidence>
<reference evidence="6 7" key="1">
    <citation type="submission" date="2019-07" db="EMBL/GenBank/DDBJ databases">
        <title>Whole genome shotgun sequence of Cellulomonas composti NBRC 100758.</title>
        <authorList>
            <person name="Hosoyama A."/>
            <person name="Uohara A."/>
            <person name="Ohji S."/>
            <person name="Ichikawa N."/>
        </authorList>
    </citation>
    <scope>NUCLEOTIDE SEQUENCE [LARGE SCALE GENOMIC DNA]</scope>
    <source>
        <strain evidence="6 7">NBRC 100758</strain>
    </source>
</reference>
<dbReference type="OrthoDB" id="256869at2"/>
<evidence type="ECO:0000256" key="1">
    <source>
        <dbReference type="ARBA" id="ARBA00010928"/>
    </source>
</evidence>
<dbReference type="Gene3D" id="3.30.360.10">
    <property type="entry name" value="Dihydrodipicolinate Reductase, domain 2"/>
    <property type="match status" value="1"/>
</dbReference>
<dbReference type="RefSeq" id="WP_146841415.1">
    <property type="nucleotide sequence ID" value="NZ_BJWG01000001.1"/>
</dbReference>
<comment type="similarity">
    <text evidence="1">Belongs to the Gfo/Idh/MocA family.</text>
</comment>
<dbReference type="Pfam" id="PF01408">
    <property type="entry name" value="GFO_IDH_MocA"/>
    <property type="match status" value="1"/>
</dbReference>
<organism evidence="6 7">
    <name type="scientific">Cellulomonas composti</name>
    <dbReference type="NCBI Taxonomy" id="266130"/>
    <lineage>
        <taxon>Bacteria</taxon>
        <taxon>Bacillati</taxon>
        <taxon>Actinomycetota</taxon>
        <taxon>Actinomycetes</taxon>
        <taxon>Micrococcales</taxon>
        <taxon>Cellulomonadaceae</taxon>
        <taxon>Cellulomonas</taxon>
    </lineage>
</organism>
<comment type="caution">
    <text evidence="6">The sequence shown here is derived from an EMBL/GenBank/DDBJ whole genome shotgun (WGS) entry which is preliminary data.</text>
</comment>
<evidence type="ECO:0000256" key="3">
    <source>
        <dbReference type="ARBA" id="ARBA00023027"/>
    </source>
</evidence>
<dbReference type="SUPFAM" id="SSF55347">
    <property type="entry name" value="Glyceraldehyde-3-phosphate dehydrogenase-like, C-terminal domain"/>
    <property type="match status" value="1"/>
</dbReference>
<keyword evidence="7" id="KW-1185">Reference proteome</keyword>
<dbReference type="GO" id="GO:0016491">
    <property type="term" value="F:oxidoreductase activity"/>
    <property type="evidence" value="ECO:0007669"/>
    <property type="project" value="UniProtKB-KW"/>
</dbReference>
<accession>A0A511J785</accession>
<feature type="domain" description="Gfo/Idh/MocA-like oxidoreductase N-terminal" evidence="4">
    <location>
        <begin position="4"/>
        <end position="113"/>
    </location>
</feature>
<dbReference type="PANTHER" id="PTHR43708">
    <property type="entry name" value="CONSERVED EXPRESSED OXIDOREDUCTASE (EUROFUNG)"/>
    <property type="match status" value="1"/>
</dbReference>
<keyword evidence="2" id="KW-0560">Oxidoreductase</keyword>
<dbReference type="EMBL" id="BJWG01000001">
    <property type="protein sequence ID" value="GEL93844.1"/>
    <property type="molecule type" value="Genomic_DNA"/>
</dbReference>
<feature type="domain" description="GFO/IDH/MocA-like oxidoreductase" evidence="5">
    <location>
        <begin position="130"/>
        <end position="243"/>
    </location>
</feature>
<dbReference type="InterPro" id="IPR000683">
    <property type="entry name" value="Gfo/Idh/MocA-like_OxRdtase_N"/>
</dbReference>
<protein>
    <submittedName>
        <fullName evidence="6">Oxidoreductase</fullName>
    </submittedName>
</protein>
<dbReference type="Proteomes" id="UP000321720">
    <property type="component" value="Unassembled WGS sequence"/>
</dbReference>
<dbReference type="SUPFAM" id="SSF51735">
    <property type="entry name" value="NAD(P)-binding Rossmann-fold domains"/>
    <property type="match status" value="1"/>
</dbReference>
<name>A0A511J785_9CELL</name>
<dbReference type="AlphaFoldDB" id="A0A511J785"/>
<evidence type="ECO:0000313" key="6">
    <source>
        <dbReference type="EMBL" id="GEL93844.1"/>
    </source>
</evidence>
<evidence type="ECO:0000259" key="4">
    <source>
        <dbReference type="Pfam" id="PF01408"/>
    </source>
</evidence>
<dbReference type="Pfam" id="PF22725">
    <property type="entry name" value="GFO_IDH_MocA_C3"/>
    <property type="match status" value="1"/>
</dbReference>
<proteinExistence type="inferred from homology"/>
<gene>
    <name evidence="6" type="ORF">CCO02nite_05020</name>
</gene>
<sequence length="339" mass="36031">MEPMRVGLVGYGGAGRGIHARLLRAAGQRVTHVVTRNRAGQVAEDWPGAVVVPDVAALLAHAAQLDLVVVASPTGDHVEHVRAALAAGAHVLVDKPLATTAADAQALVDVADGRLTVFQNRRWDPEQLALVDLLAAGTLGDVHRFERRWERFRPQPQDRWKENDEEAGGLLLDLGAHLVDSAVQLFGPVRSVYAELAARTTPAVDDVFLALRHTGGVVSHLQAGGLVGAPGPRTRVLGSAGAYLVTSFEGEHTPFAVLDDAYEEGRRPGEPRHEGWLVRGAERTPVPAPAGGHHDVYPAVARWVRGLTPPPVDPADAVMTARVLDVARLAAARGEVVTI</sequence>
<dbReference type="InterPro" id="IPR036291">
    <property type="entry name" value="NAD(P)-bd_dom_sf"/>
</dbReference>